<dbReference type="EMBL" id="JBANMG010000010">
    <property type="protein sequence ID" value="KAK6948146.1"/>
    <property type="molecule type" value="Genomic_DNA"/>
</dbReference>
<name>A0AAX6M6W7_9PEZI</name>
<sequence>MSGEVCQGLAPYTRGAVIRSITPILGNYFDSQDTRSYVQDASQMLFSRVPATRIRTWITHSTDNSLWIQGSAEESHPSRAMLAAVSVMVQPYPTISHFCSLGTAFPSDQAEPTSKEMLLDMIKRLIVKLVFVLPDEIFTTYDLSSSRFEILAEPEVDIRKALGLLRDIRLLSKYEEVNCVIEGVQFLEDRTDIFHIRNLRPRVLSN</sequence>
<comment type="caution">
    <text evidence="1">The sequence shown here is derived from an EMBL/GenBank/DDBJ whole genome shotgun (WGS) entry which is preliminary data.</text>
</comment>
<gene>
    <name evidence="1" type="ORF">Daesc_009910</name>
</gene>
<dbReference type="AlphaFoldDB" id="A0AAX6M6W7"/>
<keyword evidence="2" id="KW-1185">Reference proteome</keyword>
<protein>
    <submittedName>
        <fullName evidence="1">Uncharacterized protein</fullName>
    </submittedName>
</protein>
<reference evidence="1 2" key="1">
    <citation type="journal article" date="2024" name="Front Chem Biol">
        <title>Unveiling the potential of Daldinia eschscholtzii MFLUCC 19-0629 through bioactivity and bioinformatics studies for enhanced sustainable agriculture production.</title>
        <authorList>
            <person name="Brooks S."/>
            <person name="Weaver J.A."/>
            <person name="Klomchit A."/>
            <person name="Alharthi S.A."/>
            <person name="Onlamun T."/>
            <person name="Nurani R."/>
            <person name="Vong T.K."/>
            <person name="Alberti F."/>
            <person name="Greco C."/>
        </authorList>
    </citation>
    <scope>NUCLEOTIDE SEQUENCE [LARGE SCALE GENOMIC DNA]</scope>
    <source>
        <strain evidence="1">MFLUCC 19-0629</strain>
    </source>
</reference>
<dbReference type="Proteomes" id="UP001369815">
    <property type="component" value="Unassembled WGS sequence"/>
</dbReference>
<proteinExistence type="predicted"/>
<organism evidence="1 2">
    <name type="scientific">Daldinia eschscholtzii</name>
    <dbReference type="NCBI Taxonomy" id="292717"/>
    <lineage>
        <taxon>Eukaryota</taxon>
        <taxon>Fungi</taxon>
        <taxon>Dikarya</taxon>
        <taxon>Ascomycota</taxon>
        <taxon>Pezizomycotina</taxon>
        <taxon>Sordariomycetes</taxon>
        <taxon>Xylariomycetidae</taxon>
        <taxon>Xylariales</taxon>
        <taxon>Hypoxylaceae</taxon>
        <taxon>Daldinia</taxon>
    </lineage>
</organism>
<evidence type="ECO:0000313" key="2">
    <source>
        <dbReference type="Proteomes" id="UP001369815"/>
    </source>
</evidence>
<evidence type="ECO:0000313" key="1">
    <source>
        <dbReference type="EMBL" id="KAK6948146.1"/>
    </source>
</evidence>
<accession>A0AAX6M6W7</accession>